<dbReference type="AlphaFoldDB" id="A0A9X5E169"/>
<dbReference type="PROSITE" id="PS51278">
    <property type="entry name" value="GATASE_TYPE_2"/>
    <property type="match status" value="1"/>
</dbReference>
<evidence type="ECO:0000259" key="2">
    <source>
        <dbReference type="PROSITE" id="PS51278"/>
    </source>
</evidence>
<keyword evidence="1" id="KW-0472">Membrane</keyword>
<protein>
    <recommendedName>
        <fullName evidence="2">Glutamine amidotransferase type-2 domain-containing protein</fullName>
    </recommendedName>
</protein>
<reference evidence="3 4" key="1">
    <citation type="journal article" date="2015" name="Genome Announc.">
        <title>Draft Genome Sequence of the Terrestrial Cyanobacterium Scytonema millei VB511283, Isolated from Eastern India.</title>
        <authorList>
            <person name="Sen D."/>
            <person name="Chandrababunaidu M.M."/>
            <person name="Singh D."/>
            <person name="Sanghi N."/>
            <person name="Ghorai A."/>
            <person name="Mishra G.P."/>
            <person name="Madduluri M."/>
            <person name="Adhikary S.P."/>
            <person name="Tripathy S."/>
        </authorList>
    </citation>
    <scope>NUCLEOTIDE SEQUENCE [LARGE SCALE GENOMIC DNA]</scope>
    <source>
        <strain evidence="3 4">VB511283</strain>
    </source>
</reference>
<feature type="transmembrane region" description="Helical" evidence="1">
    <location>
        <begin position="20"/>
        <end position="40"/>
    </location>
</feature>
<keyword evidence="4" id="KW-1185">Reference proteome</keyword>
<dbReference type="InterPro" id="IPR017932">
    <property type="entry name" value="GATase_2_dom"/>
</dbReference>
<accession>A0A9X5E169</accession>
<comment type="caution">
    <text evidence="3">The sequence shown here is derived from an EMBL/GenBank/DDBJ whole genome shotgun (WGS) entry which is preliminary data.</text>
</comment>
<feature type="transmembrane region" description="Helical" evidence="1">
    <location>
        <begin position="60"/>
        <end position="80"/>
    </location>
</feature>
<feature type="transmembrane region" description="Helical" evidence="1">
    <location>
        <begin position="169"/>
        <end position="189"/>
    </location>
</feature>
<feature type="transmembrane region" description="Helical" evidence="1">
    <location>
        <begin position="994"/>
        <end position="1014"/>
    </location>
</feature>
<dbReference type="RefSeq" id="WP_039714764.1">
    <property type="nucleotide sequence ID" value="NZ_JTJC03000001.1"/>
</dbReference>
<keyword evidence="1" id="KW-1133">Transmembrane helix</keyword>
<feature type="transmembrane region" description="Helical" evidence="1">
    <location>
        <begin position="137"/>
        <end position="154"/>
    </location>
</feature>
<evidence type="ECO:0000313" key="3">
    <source>
        <dbReference type="EMBL" id="NHC33093.1"/>
    </source>
</evidence>
<dbReference type="EMBL" id="JTJC03000001">
    <property type="protein sequence ID" value="NHC33093.1"/>
    <property type="molecule type" value="Genomic_DNA"/>
</dbReference>
<organism evidence="3 4">
    <name type="scientific">Scytonema millei VB511283</name>
    <dbReference type="NCBI Taxonomy" id="1245923"/>
    <lineage>
        <taxon>Bacteria</taxon>
        <taxon>Bacillati</taxon>
        <taxon>Cyanobacteriota</taxon>
        <taxon>Cyanophyceae</taxon>
        <taxon>Nostocales</taxon>
        <taxon>Scytonemataceae</taxon>
        <taxon>Scytonema</taxon>
    </lineage>
</organism>
<feature type="transmembrane region" description="Helical" evidence="1">
    <location>
        <begin position="938"/>
        <end position="956"/>
    </location>
</feature>
<feature type="transmembrane region" description="Helical" evidence="1">
    <location>
        <begin position="196"/>
        <end position="216"/>
    </location>
</feature>
<keyword evidence="1" id="KW-0812">Transmembrane</keyword>
<sequence length="1250" mass="140003">MEIVQALLVRSLYWQNVFSFFKNVFPEVVAAALITVISANDFNFPLNFLLFLSSATLLRLVWNSAIFIHGLGHAIAIAILDRQPNALNIVNILEHRSIAVTLRSLLPFQPIFIPGCDRQNLWVAAGDRTPWRIRIKALGGVCFNLLVIAILWQFSSDSFGNIWTRGDRAIAFISTFFSQSFLSANLLIILSSWSDLAALVTGVAEIFCCGNFGFLGQRNADDDPHQLLPERVVNVFHEMGRETEIRGEQAGGGLIVATNRDRQTVFVGKKVVNKKRDNLTKSLETAFAAERRRAALAGIKPLESTVTGVWHYRFGTSGPPAVLETHWHEWMNARQVSVWQFLEGEWVHQYKNVNHRITHNGDFDAWTLFDRSIGNTELGWWLERVLHTPNHARGDSPKIAGMMDLLVTQGMWDASVRLAYQLAIAPSIESAFGGQKPTVDAPNTAPSPQEIGNWAATFENIFVLYRKLLAAPDSPACSQYFCRLEHDILQATTNDSSMSQWSWQRRVTFVRTAIHAFFHNNLYFATKTFMSRAEGSFGLVTVSTLEEGKLVLSAQGQPMSIGFNWQDEYMVYASEPAAVDAVLLNLPESYRLDLDQKMGEIALVTAKDIAIYSMSQKCEVASSDLKDRWISMADHPYLPHVKYPENDTVDPIAADCREIPPILAEIRLSWQNSTSLDRQSADYLVQLFCEKAHKFEQKRQKMVRAGLTGHMQQLPSVDLLVTGVENSLWLGERFAQDLKIVFPWLNVRVISSNEVLQQLQHDFSSLQLGKDSIVLAITQSGQTFPTVQAINTFDQLYRQDIIGELFILTGELSSFLGSRAIQPKHSNAVRHNIFVNGSGRRTSEPATIAVAAAQHTLTELLLYLAKQVKHQFPESSPFGMTLTQESLAALEKMKDDFLDINVVQIMGTTPTGNTIETAIRRTLIAGGRTWALHILETPLAWGIHALYVAITVGWAIPFGHTIPLAKTILALIVWTAHIPQDALFLGIVNPVVSLIDIAIYIFGSWLWTLGLRYFQGRQLLARIGKRTLVIGDVPWVSKLLKSYVSKLFSLSYGIASLEVHGANPEDDLLHDFGHRVVRGTLLFLGVPDGRRGQKQKHQENAAIMTGKQADGVRNIDVGPEVVVMGANPEIARKGFSSAIVLEGNDEYFYFRNAAFYFKDQNAEDQKELIEDLRESRFGAFERLLASYVFFWALAKKVASFPVLQYQHWKSQSRTKIMTTAAPVAGMSVATPKQLYQPDRDDKPEAVISDQ</sequence>
<dbReference type="Proteomes" id="UP000031532">
    <property type="component" value="Unassembled WGS sequence"/>
</dbReference>
<evidence type="ECO:0000313" key="4">
    <source>
        <dbReference type="Proteomes" id="UP000031532"/>
    </source>
</evidence>
<proteinExistence type="predicted"/>
<gene>
    <name evidence="3" type="ORF">QH73_0000185</name>
</gene>
<feature type="domain" description="Glutamine amidotransferase type-2" evidence="2">
    <location>
        <begin position="209"/>
        <end position="607"/>
    </location>
</feature>
<evidence type="ECO:0000256" key="1">
    <source>
        <dbReference type="SAM" id="Phobius"/>
    </source>
</evidence>
<name>A0A9X5E169_9CYAN</name>
<dbReference type="OrthoDB" id="567991at2"/>